<name>A0A1I2AKC2_9BACL</name>
<keyword evidence="7 8" id="KW-0173">Coenzyme A biosynthesis</keyword>
<comment type="catalytic activity">
    <reaction evidence="8">
        <text>3'-dephospho-CoA + ATP = ADP + CoA + H(+)</text>
        <dbReference type="Rhea" id="RHEA:18245"/>
        <dbReference type="ChEBI" id="CHEBI:15378"/>
        <dbReference type="ChEBI" id="CHEBI:30616"/>
        <dbReference type="ChEBI" id="CHEBI:57287"/>
        <dbReference type="ChEBI" id="CHEBI:57328"/>
        <dbReference type="ChEBI" id="CHEBI:456216"/>
        <dbReference type="EC" id="2.7.1.24"/>
    </reaction>
</comment>
<keyword evidence="3 8" id="KW-0808">Transferase</keyword>
<comment type="pathway">
    <text evidence="8">Cofactor biosynthesis; coenzyme A biosynthesis; CoA from (R)-pantothenate: step 5/5.</text>
</comment>
<dbReference type="PROSITE" id="PS51219">
    <property type="entry name" value="DPCK"/>
    <property type="match status" value="1"/>
</dbReference>
<dbReference type="Pfam" id="PF01121">
    <property type="entry name" value="CoaE"/>
    <property type="match status" value="1"/>
</dbReference>
<evidence type="ECO:0000256" key="7">
    <source>
        <dbReference type="ARBA" id="ARBA00022993"/>
    </source>
</evidence>
<evidence type="ECO:0000256" key="1">
    <source>
        <dbReference type="ARBA" id="ARBA00009018"/>
    </source>
</evidence>
<dbReference type="GO" id="GO:0015937">
    <property type="term" value="P:coenzyme A biosynthetic process"/>
    <property type="evidence" value="ECO:0007669"/>
    <property type="project" value="UniProtKB-UniRule"/>
</dbReference>
<reference evidence="11" key="1">
    <citation type="submission" date="2016-10" db="EMBL/GenBank/DDBJ databases">
        <authorList>
            <person name="Varghese N."/>
            <person name="Submissions S."/>
        </authorList>
    </citation>
    <scope>NUCLEOTIDE SEQUENCE [LARGE SCALE GENOMIC DNA]</scope>
    <source>
        <strain evidence="11">CGMCC 1.10223</strain>
    </source>
</reference>
<dbReference type="Proteomes" id="UP000183410">
    <property type="component" value="Unassembled WGS sequence"/>
</dbReference>
<evidence type="ECO:0000256" key="4">
    <source>
        <dbReference type="ARBA" id="ARBA00022741"/>
    </source>
</evidence>
<dbReference type="AlphaFoldDB" id="A0A1I2AKC2"/>
<keyword evidence="2 8" id="KW-0963">Cytoplasm</keyword>
<comment type="subcellular location">
    <subcellularLocation>
        <location evidence="8">Cytoplasm</location>
    </subcellularLocation>
</comment>
<dbReference type="FunFam" id="3.40.50.300:FF:000991">
    <property type="entry name" value="Dephospho-CoA kinase"/>
    <property type="match status" value="1"/>
</dbReference>
<dbReference type="RefSeq" id="WP_046230246.1">
    <property type="nucleotide sequence ID" value="NZ_FONN01000002.1"/>
</dbReference>
<evidence type="ECO:0000256" key="5">
    <source>
        <dbReference type="ARBA" id="ARBA00022777"/>
    </source>
</evidence>
<accession>A0A1I2AKC2</accession>
<dbReference type="Gene3D" id="3.40.50.300">
    <property type="entry name" value="P-loop containing nucleotide triphosphate hydrolases"/>
    <property type="match status" value="1"/>
</dbReference>
<organism evidence="10 11">
    <name type="scientific">Paenibacillus algorifonticola</name>
    <dbReference type="NCBI Taxonomy" id="684063"/>
    <lineage>
        <taxon>Bacteria</taxon>
        <taxon>Bacillati</taxon>
        <taxon>Bacillota</taxon>
        <taxon>Bacilli</taxon>
        <taxon>Bacillales</taxon>
        <taxon>Paenibacillaceae</taxon>
        <taxon>Paenibacillus</taxon>
    </lineage>
</organism>
<keyword evidence="4 8" id="KW-0547">Nucleotide-binding</keyword>
<keyword evidence="5 8" id="KW-0418">Kinase</keyword>
<evidence type="ECO:0000256" key="8">
    <source>
        <dbReference type="HAMAP-Rule" id="MF_00376"/>
    </source>
</evidence>
<dbReference type="NCBIfam" id="TIGR00152">
    <property type="entry name" value="dephospho-CoA kinase"/>
    <property type="match status" value="1"/>
</dbReference>
<evidence type="ECO:0000256" key="3">
    <source>
        <dbReference type="ARBA" id="ARBA00022679"/>
    </source>
</evidence>
<dbReference type="InterPro" id="IPR027417">
    <property type="entry name" value="P-loop_NTPase"/>
</dbReference>
<dbReference type="EMBL" id="FONN01000002">
    <property type="protein sequence ID" value="SFE44167.1"/>
    <property type="molecule type" value="Genomic_DNA"/>
</dbReference>
<dbReference type="InterPro" id="IPR001977">
    <property type="entry name" value="Depp_CoAkinase"/>
</dbReference>
<dbReference type="PANTHER" id="PTHR10695:SF46">
    <property type="entry name" value="BIFUNCTIONAL COENZYME A SYNTHASE-RELATED"/>
    <property type="match status" value="1"/>
</dbReference>
<dbReference type="PANTHER" id="PTHR10695">
    <property type="entry name" value="DEPHOSPHO-COA KINASE-RELATED"/>
    <property type="match status" value="1"/>
</dbReference>
<dbReference type="UniPathway" id="UPA00241">
    <property type="reaction ID" value="UER00356"/>
</dbReference>
<evidence type="ECO:0000256" key="6">
    <source>
        <dbReference type="ARBA" id="ARBA00022840"/>
    </source>
</evidence>
<dbReference type="HAMAP" id="MF_00376">
    <property type="entry name" value="Dephospho_CoA_kinase"/>
    <property type="match status" value="1"/>
</dbReference>
<dbReference type="GO" id="GO:0005524">
    <property type="term" value="F:ATP binding"/>
    <property type="evidence" value="ECO:0007669"/>
    <property type="project" value="UniProtKB-UniRule"/>
</dbReference>
<comment type="function">
    <text evidence="8">Catalyzes the phosphorylation of the 3'-hydroxyl group of dephosphocoenzyme A to form coenzyme A.</text>
</comment>
<dbReference type="CDD" id="cd02022">
    <property type="entry name" value="DPCK"/>
    <property type="match status" value="1"/>
</dbReference>
<dbReference type="GO" id="GO:0005737">
    <property type="term" value="C:cytoplasm"/>
    <property type="evidence" value="ECO:0007669"/>
    <property type="project" value="UniProtKB-SubCell"/>
</dbReference>
<dbReference type="GO" id="GO:0004140">
    <property type="term" value="F:dephospho-CoA kinase activity"/>
    <property type="evidence" value="ECO:0007669"/>
    <property type="project" value="UniProtKB-UniRule"/>
</dbReference>
<feature type="binding site" evidence="8">
    <location>
        <begin position="10"/>
        <end position="15"/>
    </location>
    <ligand>
        <name>ATP</name>
        <dbReference type="ChEBI" id="CHEBI:30616"/>
    </ligand>
</feature>
<keyword evidence="11" id="KW-1185">Reference proteome</keyword>
<keyword evidence="6 8" id="KW-0067">ATP-binding</keyword>
<evidence type="ECO:0000256" key="9">
    <source>
        <dbReference type="NCBIfam" id="TIGR00152"/>
    </source>
</evidence>
<proteinExistence type="inferred from homology"/>
<comment type="similarity">
    <text evidence="1 8">Belongs to the CoaE family.</text>
</comment>
<evidence type="ECO:0000313" key="11">
    <source>
        <dbReference type="Proteomes" id="UP000183410"/>
    </source>
</evidence>
<sequence>MRIGLTGGIATGKSTVAHLLVELGALLVDADQVAREVVLPGEPALAAVASAFGQAVLHKDGTLDRAALGQIVFNNKAKLGQLEAILHPAIRATMQQRMADYERQHPGKLVVADIPLLYETEQEHLYEGVLVVYVPEQIQLERLMARNNVDEQEARRRMGLQMGMEEKKRRATWVIDNSGSLAQTRQQVQEFWQSKVHTC</sequence>
<dbReference type="SUPFAM" id="SSF52540">
    <property type="entry name" value="P-loop containing nucleoside triphosphate hydrolases"/>
    <property type="match status" value="1"/>
</dbReference>
<evidence type="ECO:0000256" key="2">
    <source>
        <dbReference type="ARBA" id="ARBA00022490"/>
    </source>
</evidence>
<gene>
    <name evidence="8" type="primary">coaE</name>
    <name evidence="10" type="ORF">SAMN04487969_102539</name>
</gene>
<dbReference type="EC" id="2.7.1.24" evidence="8 9"/>
<protein>
    <recommendedName>
        <fullName evidence="8 9">Dephospho-CoA kinase</fullName>
        <ecNumber evidence="8 9">2.7.1.24</ecNumber>
    </recommendedName>
    <alternativeName>
        <fullName evidence="8">Dephosphocoenzyme A kinase</fullName>
    </alternativeName>
</protein>
<evidence type="ECO:0000313" key="10">
    <source>
        <dbReference type="EMBL" id="SFE44167.1"/>
    </source>
</evidence>
<dbReference type="OrthoDB" id="9812943at2"/>